<accession>A0A5Q4ZAJ7</accession>
<dbReference type="AlphaFoldDB" id="A0A5Q4ZAJ7"/>
<proteinExistence type="predicted"/>
<evidence type="ECO:0000313" key="1">
    <source>
        <dbReference type="EMBL" id="VVD27869.1"/>
    </source>
</evidence>
<protein>
    <submittedName>
        <fullName evidence="1">Uncharacterized protein</fullName>
    </submittedName>
</protein>
<dbReference type="Proteomes" id="UP000325811">
    <property type="component" value="Chromosome I"/>
</dbReference>
<sequence length="97" mass="10503">MVRSTNFLWAQFMSQKTAAKSALGMCGDLPIEAKLAEADGLGREEIVARLTHEIGCLNSALPSASPALKKEMVLLVECLCAARQVVERSVSFRNAHD</sequence>
<organism evidence="1 2">
    <name type="scientific">Paraburkholderia dioscoreae</name>
    <dbReference type="NCBI Taxonomy" id="2604047"/>
    <lineage>
        <taxon>Bacteria</taxon>
        <taxon>Pseudomonadati</taxon>
        <taxon>Pseudomonadota</taxon>
        <taxon>Betaproteobacteria</taxon>
        <taxon>Burkholderiales</taxon>
        <taxon>Burkholderiaceae</taxon>
        <taxon>Paraburkholderia</taxon>
    </lineage>
</organism>
<gene>
    <name evidence="1" type="ORF">PDMSB3_1412</name>
</gene>
<evidence type="ECO:0000313" key="2">
    <source>
        <dbReference type="Proteomes" id="UP000325811"/>
    </source>
</evidence>
<reference evidence="1 2" key="1">
    <citation type="submission" date="2019-08" db="EMBL/GenBank/DDBJ databases">
        <authorList>
            <person name="Herpell B J."/>
        </authorList>
    </citation>
    <scope>NUCLEOTIDE SEQUENCE [LARGE SCALE GENOMIC DNA]</scope>
    <source>
        <strain evidence="2">Msb3</strain>
    </source>
</reference>
<keyword evidence="2" id="KW-1185">Reference proteome</keyword>
<name>A0A5Q4ZAJ7_9BURK</name>
<dbReference type="EMBL" id="LR699553">
    <property type="protein sequence ID" value="VVD27869.1"/>
    <property type="molecule type" value="Genomic_DNA"/>
</dbReference>
<dbReference type="KEGG" id="pdio:PDMSB3_1412"/>